<evidence type="ECO:0000256" key="3">
    <source>
        <dbReference type="ARBA" id="ARBA00022452"/>
    </source>
</evidence>
<keyword evidence="4 8" id="KW-0812">Transmembrane</keyword>
<dbReference type="Gene3D" id="2.40.170.20">
    <property type="entry name" value="TonB-dependent receptor, beta-barrel domain"/>
    <property type="match status" value="1"/>
</dbReference>
<dbReference type="RefSeq" id="WP_160905447.1">
    <property type="nucleotide sequence ID" value="NZ_WVHS01000001.1"/>
</dbReference>
<dbReference type="EMBL" id="WVHS01000001">
    <property type="protein sequence ID" value="MXV14475.1"/>
    <property type="molecule type" value="Genomic_DNA"/>
</dbReference>
<dbReference type="InterPro" id="IPR000531">
    <property type="entry name" value="Beta-barrel_TonB"/>
</dbReference>
<evidence type="ECO:0000256" key="10">
    <source>
        <dbReference type="SAM" id="SignalP"/>
    </source>
</evidence>
<keyword evidence="10" id="KW-0732">Signal</keyword>
<evidence type="ECO:0000256" key="1">
    <source>
        <dbReference type="ARBA" id="ARBA00004571"/>
    </source>
</evidence>
<keyword evidence="14" id="KW-1185">Reference proteome</keyword>
<sequence length="1072" mass="116696">MKRILLLLSVLLCGLFSVRAQTRQITGKVTDKADGQPVIGASVTVKGATQGASTGVDGTFRLTAATAGNVVLVVKYIGYKELEVTVPTSQTVVNVAISEESVMLNEVVAVGYATVNRRDLTGSVSSVSAKQLKDIPINSTAEALAGRLAGVQVTGTEGTPNAEFQIRVRGGGSITQDNSPLYVVDGIQVQNALSVLSPQDIESIDVLKDASSTAIYGARGANGVVIITTKGGKEMKSTVTYNGLAGIRRLANKLEVQDPYQFVLYQYERSRASSADQTSFLNTYGDFGDIDLYKSVAFADWQDKLLGDNALMQTHNLGLTGGTATTTFNLSVTSNNEDGVLMGSGFDRKLVNFKFDHKVNDKLRAGFNARYNNTIVDGAGTSDPGSASLNRLRQVVKYRPLLVNGQDDSAYDPAYALETNSNSLSLVNPILLNQAEYKKTTSGIANFNAYFSLKVLKELTFKSTLGYDVTNRRDNVFNDSITNESKLNGSGQPMASISTVNRRTINNSNVLSYTNSGSKSDFAKMHKIDALLGQEILDDKDKTYYLQNRLFPFGISPERAFANMSLGTTPAGGSTSTESPHVRTASFFSRVNYAYNSKYLLSLSLRADGSTKFSKGNQWGYFPSGSFAWRITDEKFMEGLKTTVNDLKLRVSYGEAGNNRIRDFLYLSQFTPSAYYDINNQLITTFNSPTLSNNSLKWETTISKNLGLDAGFLNNRVQISIDAYKNKTRDLLVDVAIPTTSGYTTQIQNVGSTSNKGLEFQLNGTPVATKNFQWTANFNISFNKNKIESLGQYQKSFLQSSGFGGSTVPADYQVIVGQAVGKIYGMVTDGFYTIDDFTYNAGVYTLKPGVANNSSITAVAPKPGVLKFKDLNSDGLVDLDHDRQIIGDANPNFLGGLNQSFTYKNWDLSAFVNFQVGNDVLNANKLEFTNGYQPNSNMLAVMNGRWRNVNDQGVVVTDPTALAALNANATIWSPLTSFSSFYVHSWAVEDASFLRINNLTLGYTVPTSLLTKIKVSRLRVYGTVNNLAVITNYSGYDPEVSTRRSTGLTPGVDYSAYPRSRAFIFGVNLSLQ</sequence>
<dbReference type="SUPFAM" id="SSF49464">
    <property type="entry name" value="Carboxypeptidase regulatory domain-like"/>
    <property type="match status" value="1"/>
</dbReference>
<dbReference type="InterPro" id="IPR008969">
    <property type="entry name" value="CarboxyPept-like_regulatory"/>
</dbReference>
<dbReference type="InterPro" id="IPR023996">
    <property type="entry name" value="TonB-dep_OMP_SusC/RagA"/>
</dbReference>
<protein>
    <submittedName>
        <fullName evidence="13">SusC/RagA family TonB-linked outer membrane protein</fullName>
    </submittedName>
</protein>
<comment type="caution">
    <text evidence="13">The sequence shown here is derived from an EMBL/GenBank/DDBJ whole genome shotgun (WGS) entry which is preliminary data.</text>
</comment>
<dbReference type="InterPro" id="IPR037066">
    <property type="entry name" value="Plug_dom_sf"/>
</dbReference>
<dbReference type="Gene3D" id="2.60.40.1120">
    <property type="entry name" value="Carboxypeptidase-like, regulatory domain"/>
    <property type="match status" value="1"/>
</dbReference>
<dbReference type="FunFam" id="2.170.130.10:FF:000008">
    <property type="entry name" value="SusC/RagA family TonB-linked outer membrane protein"/>
    <property type="match status" value="1"/>
</dbReference>
<reference evidence="13 14" key="1">
    <citation type="submission" date="2019-11" db="EMBL/GenBank/DDBJ databases">
        <title>Pedobacter sp. HMF7056 Genome sequencing and assembly.</title>
        <authorList>
            <person name="Kang H."/>
            <person name="Kim H."/>
            <person name="Joh K."/>
        </authorList>
    </citation>
    <scope>NUCLEOTIDE SEQUENCE [LARGE SCALE GENOMIC DNA]</scope>
    <source>
        <strain evidence="13 14">HMF7056</strain>
    </source>
</reference>
<dbReference type="NCBIfam" id="TIGR04056">
    <property type="entry name" value="OMP_RagA_SusC"/>
    <property type="match status" value="1"/>
</dbReference>
<dbReference type="NCBIfam" id="TIGR04057">
    <property type="entry name" value="SusC_RagA_signa"/>
    <property type="match status" value="1"/>
</dbReference>
<evidence type="ECO:0000256" key="5">
    <source>
        <dbReference type="ARBA" id="ARBA00023077"/>
    </source>
</evidence>
<dbReference type="GO" id="GO:0009279">
    <property type="term" value="C:cell outer membrane"/>
    <property type="evidence" value="ECO:0007669"/>
    <property type="project" value="UniProtKB-SubCell"/>
</dbReference>
<evidence type="ECO:0000256" key="2">
    <source>
        <dbReference type="ARBA" id="ARBA00022448"/>
    </source>
</evidence>
<evidence type="ECO:0000259" key="11">
    <source>
        <dbReference type="Pfam" id="PF00593"/>
    </source>
</evidence>
<evidence type="ECO:0000256" key="4">
    <source>
        <dbReference type="ARBA" id="ARBA00022692"/>
    </source>
</evidence>
<evidence type="ECO:0000256" key="7">
    <source>
        <dbReference type="ARBA" id="ARBA00023237"/>
    </source>
</evidence>
<keyword evidence="2 8" id="KW-0813">Transport</keyword>
<dbReference type="Gene3D" id="2.170.130.10">
    <property type="entry name" value="TonB-dependent receptor, plug domain"/>
    <property type="match status" value="1"/>
</dbReference>
<keyword evidence="6 8" id="KW-0472">Membrane</keyword>
<evidence type="ECO:0000259" key="12">
    <source>
        <dbReference type="Pfam" id="PF07715"/>
    </source>
</evidence>
<dbReference type="InterPro" id="IPR036942">
    <property type="entry name" value="Beta-barrel_TonB_sf"/>
</dbReference>
<feature type="domain" description="TonB-dependent receptor-like beta-barrel" evidence="11">
    <location>
        <begin position="393"/>
        <end position="799"/>
    </location>
</feature>
<proteinExistence type="inferred from homology"/>
<comment type="subcellular location">
    <subcellularLocation>
        <location evidence="1 8">Cell outer membrane</location>
        <topology evidence="1 8">Multi-pass membrane protein</topology>
    </subcellularLocation>
</comment>
<dbReference type="Pfam" id="PF07715">
    <property type="entry name" value="Plug"/>
    <property type="match status" value="1"/>
</dbReference>
<organism evidence="13 14">
    <name type="scientific">Hufsiella ginkgonis</name>
    <dbReference type="NCBI Taxonomy" id="2695274"/>
    <lineage>
        <taxon>Bacteria</taxon>
        <taxon>Pseudomonadati</taxon>
        <taxon>Bacteroidota</taxon>
        <taxon>Sphingobacteriia</taxon>
        <taxon>Sphingobacteriales</taxon>
        <taxon>Sphingobacteriaceae</taxon>
        <taxon>Hufsiella</taxon>
    </lineage>
</organism>
<gene>
    <name evidence="13" type="ORF">GS398_04130</name>
</gene>
<feature type="signal peptide" evidence="10">
    <location>
        <begin position="1"/>
        <end position="20"/>
    </location>
</feature>
<dbReference type="AlphaFoldDB" id="A0A7K1XTZ4"/>
<comment type="similarity">
    <text evidence="8 9">Belongs to the TonB-dependent receptor family.</text>
</comment>
<accession>A0A7K1XTZ4</accession>
<keyword evidence="7 8" id="KW-0998">Cell outer membrane</keyword>
<dbReference type="InterPro" id="IPR012910">
    <property type="entry name" value="Plug_dom"/>
</dbReference>
<evidence type="ECO:0000256" key="6">
    <source>
        <dbReference type="ARBA" id="ARBA00023136"/>
    </source>
</evidence>
<dbReference type="InterPro" id="IPR039426">
    <property type="entry name" value="TonB-dep_rcpt-like"/>
</dbReference>
<dbReference type="Proteomes" id="UP000451233">
    <property type="component" value="Unassembled WGS sequence"/>
</dbReference>
<evidence type="ECO:0000313" key="13">
    <source>
        <dbReference type="EMBL" id="MXV14475.1"/>
    </source>
</evidence>
<dbReference type="PROSITE" id="PS52016">
    <property type="entry name" value="TONB_DEPENDENT_REC_3"/>
    <property type="match status" value="1"/>
</dbReference>
<evidence type="ECO:0000313" key="14">
    <source>
        <dbReference type="Proteomes" id="UP000451233"/>
    </source>
</evidence>
<dbReference type="SUPFAM" id="SSF56935">
    <property type="entry name" value="Porins"/>
    <property type="match status" value="1"/>
</dbReference>
<evidence type="ECO:0000256" key="9">
    <source>
        <dbReference type="RuleBase" id="RU003357"/>
    </source>
</evidence>
<feature type="chain" id="PRO_5029591584" evidence="10">
    <location>
        <begin position="21"/>
        <end position="1072"/>
    </location>
</feature>
<keyword evidence="3 8" id="KW-1134">Transmembrane beta strand</keyword>
<dbReference type="Pfam" id="PF00593">
    <property type="entry name" value="TonB_dep_Rec_b-barrel"/>
    <property type="match status" value="1"/>
</dbReference>
<name>A0A7K1XTZ4_9SPHI</name>
<dbReference type="InterPro" id="IPR023997">
    <property type="entry name" value="TonB-dep_OMP_SusC/RagA_CS"/>
</dbReference>
<evidence type="ECO:0000256" key="8">
    <source>
        <dbReference type="PROSITE-ProRule" id="PRU01360"/>
    </source>
</evidence>
<dbReference type="Pfam" id="PF13715">
    <property type="entry name" value="CarbopepD_reg_2"/>
    <property type="match status" value="1"/>
</dbReference>
<feature type="domain" description="TonB-dependent receptor plug" evidence="12">
    <location>
        <begin position="117"/>
        <end position="224"/>
    </location>
</feature>
<keyword evidence="5 9" id="KW-0798">TonB box</keyword>